<dbReference type="EMBL" id="AZNH01000001">
    <property type="protein sequence ID" value="KID92441.1"/>
    <property type="molecule type" value="Genomic_DNA"/>
</dbReference>
<accession>A0A0B4HQK4</accession>
<protein>
    <recommendedName>
        <fullName evidence="2">RecQ-mediated genome instability protein 1</fullName>
    </recommendedName>
</protein>
<sequence length="254" mass="27014">MDTTAQLLDSITSQCLPPPSQSLLTSLTTRSPQPPLPSLVATAKARLLAADLTSSPYLDGAQLCPLPPGTDSANVKEAKLRHHTHVQVVDIENLSLSRWEQVEEMEAIERGERTRGREIIRVADEESADAAESLAGRGTGTGTGPRSPVFAAKKATHRLVLQDCKGARVYAVELTRIDGIGVGKTNMGCKMLLRAGTPVARGTVLLTPENCVLLGGKIDAWHDAWMNGRMARLKEAAGAGNAHTTTTTTTTTTT</sequence>
<evidence type="ECO:0000259" key="4">
    <source>
        <dbReference type="Pfam" id="PF21000"/>
    </source>
</evidence>
<evidence type="ECO:0000313" key="6">
    <source>
        <dbReference type="Proteomes" id="UP000031192"/>
    </source>
</evidence>
<dbReference type="OrthoDB" id="341511at2759"/>
<dbReference type="AlphaFoldDB" id="A0A0B4HQK4"/>
<dbReference type="GO" id="GO:0016604">
    <property type="term" value="C:nuclear body"/>
    <property type="evidence" value="ECO:0007669"/>
    <property type="project" value="TreeGrafter"/>
</dbReference>
<dbReference type="Pfam" id="PF08585">
    <property type="entry name" value="RMI1_N_C"/>
    <property type="match status" value="1"/>
</dbReference>
<keyword evidence="6" id="KW-1185">Reference proteome</keyword>
<dbReference type="GO" id="GO:0031422">
    <property type="term" value="C:RecQ family helicase-topoisomerase III complex"/>
    <property type="evidence" value="ECO:0007669"/>
    <property type="project" value="TreeGrafter"/>
</dbReference>
<gene>
    <name evidence="5" type="ORF">MGU_00030</name>
</gene>
<dbReference type="PANTHER" id="PTHR14790">
    <property type="entry name" value="RECQ-MEDIATED GENOME INSTABILITY PROTEIN 1 RMI1"/>
    <property type="match status" value="1"/>
</dbReference>
<dbReference type="InterPro" id="IPR042470">
    <property type="entry name" value="RMI1_N_C_sf"/>
</dbReference>
<dbReference type="HOGENOM" id="CLU_093893_0_0_1"/>
<dbReference type="Gene3D" id="2.40.50.770">
    <property type="entry name" value="RecQ-mediated genome instability protein Rmi1, C-terminal domain"/>
    <property type="match status" value="1"/>
</dbReference>
<dbReference type="PANTHER" id="PTHR14790:SF15">
    <property type="entry name" value="RECQ-MEDIATED GENOME INSTABILITY PROTEIN 1"/>
    <property type="match status" value="1"/>
</dbReference>
<reference evidence="5 6" key="1">
    <citation type="journal article" date="2014" name="Proc. Natl. Acad. Sci. U.S.A.">
        <title>Trajectory and genomic determinants of fungal-pathogen speciation and host adaptation.</title>
        <authorList>
            <person name="Hu X."/>
            <person name="Xiao G."/>
            <person name="Zheng P."/>
            <person name="Shang Y."/>
            <person name="Su Y."/>
            <person name="Zhang X."/>
            <person name="Liu X."/>
            <person name="Zhan S."/>
            <person name="St Leger R.J."/>
            <person name="Wang C."/>
        </authorList>
    </citation>
    <scope>NUCLEOTIDE SEQUENCE [LARGE SCALE GENOMIC DNA]</scope>
    <source>
        <strain evidence="5 6">ARSEF 977</strain>
    </source>
</reference>
<comment type="similarity">
    <text evidence="1">Belongs to the RMI1 family.</text>
</comment>
<organism evidence="5 6">
    <name type="scientific">Metarhizium guizhouense (strain ARSEF 977)</name>
    <dbReference type="NCBI Taxonomy" id="1276136"/>
    <lineage>
        <taxon>Eukaryota</taxon>
        <taxon>Fungi</taxon>
        <taxon>Dikarya</taxon>
        <taxon>Ascomycota</taxon>
        <taxon>Pezizomycotina</taxon>
        <taxon>Sordariomycetes</taxon>
        <taxon>Hypocreomycetidae</taxon>
        <taxon>Hypocreales</taxon>
        <taxon>Clavicipitaceae</taxon>
        <taxon>Metarhizium</taxon>
    </lineage>
</organism>
<evidence type="ECO:0000256" key="2">
    <source>
        <dbReference type="ARBA" id="ARBA00018987"/>
    </source>
</evidence>
<evidence type="ECO:0000256" key="1">
    <source>
        <dbReference type="ARBA" id="ARBA00006395"/>
    </source>
</evidence>
<comment type="caution">
    <text evidence="5">The sequence shown here is derived from an EMBL/GenBank/DDBJ whole genome shotgun (WGS) entry which is preliminary data.</text>
</comment>
<dbReference type="GO" id="GO:0000724">
    <property type="term" value="P:double-strand break repair via homologous recombination"/>
    <property type="evidence" value="ECO:0007669"/>
    <property type="project" value="TreeGrafter"/>
</dbReference>
<evidence type="ECO:0000313" key="5">
    <source>
        <dbReference type="EMBL" id="KID92441.1"/>
    </source>
</evidence>
<dbReference type="Pfam" id="PF21000">
    <property type="entry name" value="RMI1_N_N"/>
    <property type="match status" value="1"/>
</dbReference>
<name>A0A0B4HQK4_METGA</name>
<feature type="domain" description="RMI1 N-terminal" evidence="4">
    <location>
        <begin position="12"/>
        <end position="55"/>
    </location>
</feature>
<dbReference type="Proteomes" id="UP000031192">
    <property type="component" value="Unassembled WGS sequence"/>
</dbReference>
<evidence type="ECO:0000259" key="3">
    <source>
        <dbReference type="Pfam" id="PF08585"/>
    </source>
</evidence>
<proteinExistence type="inferred from homology"/>
<dbReference type="InterPro" id="IPR013894">
    <property type="entry name" value="RMI1_OB"/>
</dbReference>
<dbReference type="InterPro" id="IPR049363">
    <property type="entry name" value="RMI1_N"/>
</dbReference>
<feature type="domain" description="RecQ mediated genome instability protein 1 OB-fold" evidence="3">
    <location>
        <begin position="67"/>
        <end position="229"/>
    </location>
</feature>
<dbReference type="GO" id="GO:0000712">
    <property type="term" value="P:resolution of meiotic recombination intermediates"/>
    <property type="evidence" value="ECO:0007669"/>
    <property type="project" value="TreeGrafter"/>
</dbReference>